<dbReference type="Gene3D" id="3.30.1610.10">
    <property type="entry name" value="Peptidase S59, nucleoporin"/>
    <property type="match status" value="1"/>
</dbReference>
<evidence type="ECO:0000256" key="5">
    <source>
        <dbReference type="ARBA" id="ARBA00011881"/>
    </source>
</evidence>
<dbReference type="PANTHER" id="PTHR45688">
    <property type="match status" value="1"/>
</dbReference>
<dbReference type="CDD" id="cd00610">
    <property type="entry name" value="OAT_like"/>
    <property type="match status" value="1"/>
</dbReference>
<protein>
    <recommendedName>
        <fullName evidence="6">alanine--glyoxylate transaminase</fullName>
        <ecNumber evidence="6">2.6.1.44</ecNumber>
    </recommendedName>
</protein>
<dbReference type="InterPro" id="IPR005814">
    <property type="entry name" value="Aminotrans_3"/>
</dbReference>
<dbReference type="Gene3D" id="3.40.640.10">
    <property type="entry name" value="Type I PLP-dependent aspartate aminotransferase-like (Major domain)"/>
    <property type="match status" value="1"/>
</dbReference>
<proteinExistence type="inferred from homology"/>
<evidence type="ECO:0000256" key="9">
    <source>
        <dbReference type="ARBA" id="ARBA00022898"/>
    </source>
</evidence>
<comment type="catalytic activity">
    <reaction evidence="1">
        <text>glyoxylate + L-alanine = glycine + pyruvate</text>
        <dbReference type="Rhea" id="RHEA:24248"/>
        <dbReference type="ChEBI" id="CHEBI:15361"/>
        <dbReference type="ChEBI" id="CHEBI:36655"/>
        <dbReference type="ChEBI" id="CHEBI:57305"/>
        <dbReference type="ChEBI" id="CHEBI:57972"/>
        <dbReference type="EC" id="2.6.1.44"/>
    </reaction>
</comment>
<feature type="domain" description="Peptidase S59" evidence="12">
    <location>
        <begin position="501"/>
        <end position="633"/>
    </location>
</feature>
<evidence type="ECO:0000256" key="6">
    <source>
        <dbReference type="ARBA" id="ARBA00013049"/>
    </source>
</evidence>
<evidence type="ECO:0000256" key="2">
    <source>
        <dbReference type="ARBA" id="ARBA00001933"/>
    </source>
</evidence>
<evidence type="ECO:0000313" key="13">
    <source>
        <dbReference type="EMBL" id="KAF0912844.1"/>
    </source>
</evidence>
<keyword evidence="14" id="KW-1185">Reference proteome</keyword>
<keyword evidence="11" id="KW-0496">Mitochondrion</keyword>
<evidence type="ECO:0000256" key="7">
    <source>
        <dbReference type="ARBA" id="ARBA00022576"/>
    </source>
</evidence>
<comment type="cofactor">
    <cofactor evidence="2">
        <name>pyridoxal 5'-phosphate</name>
        <dbReference type="ChEBI" id="CHEBI:597326"/>
    </cofactor>
</comment>
<evidence type="ECO:0000256" key="3">
    <source>
        <dbReference type="ARBA" id="ARBA00004173"/>
    </source>
</evidence>
<dbReference type="InterPro" id="IPR015421">
    <property type="entry name" value="PyrdxlP-dep_Trfase_major"/>
</dbReference>
<accession>A0A6G1DL61</accession>
<comment type="similarity">
    <text evidence="4">Belongs to the class-III pyridoxal-phosphate-dependent aminotransferase family.</text>
</comment>
<dbReference type="Gene3D" id="3.90.1150.10">
    <property type="entry name" value="Aspartate Aminotransferase, domain 1"/>
    <property type="match status" value="1"/>
</dbReference>
<evidence type="ECO:0000259" key="12">
    <source>
        <dbReference type="PROSITE" id="PS51434"/>
    </source>
</evidence>
<keyword evidence="9" id="KW-0663">Pyridoxal phosphate</keyword>
<evidence type="ECO:0000313" key="14">
    <source>
        <dbReference type="Proteomes" id="UP000479710"/>
    </source>
</evidence>
<dbReference type="SUPFAM" id="SSF82215">
    <property type="entry name" value="C-terminal autoproteolytic domain of nucleoporin nup98"/>
    <property type="match status" value="1"/>
</dbReference>
<gene>
    <name evidence="13" type="ORF">E2562_019432</name>
</gene>
<comment type="subunit">
    <text evidence="5">Homotetramer.</text>
</comment>
<dbReference type="InterPro" id="IPR049704">
    <property type="entry name" value="Aminotrans_3_PPA_site"/>
</dbReference>
<dbReference type="GO" id="GO:0019481">
    <property type="term" value="P:L-alanine catabolic process, by transamination"/>
    <property type="evidence" value="ECO:0007669"/>
    <property type="project" value="TreeGrafter"/>
</dbReference>
<dbReference type="GO" id="GO:0008453">
    <property type="term" value="F:alanine-glyoxylate transaminase activity"/>
    <property type="evidence" value="ECO:0007669"/>
    <property type="project" value="UniProtKB-EC"/>
</dbReference>
<evidence type="ECO:0000256" key="10">
    <source>
        <dbReference type="ARBA" id="ARBA00022946"/>
    </source>
</evidence>
<dbReference type="InterPro" id="IPR015422">
    <property type="entry name" value="PyrdxlP-dep_Trfase_small"/>
</dbReference>
<dbReference type="OrthoDB" id="10261433at2759"/>
<name>A0A6G1DL61_9ORYZ</name>
<keyword evidence="8" id="KW-0808">Transferase</keyword>
<dbReference type="EMBL" id="SPHZ02000006">
    <property type="protein sequence ID" value="KAF0912844.1"/>
    <property type="molecule type" value="Genomic_DNA"/>
</dbReference>
<evidence type="ECO:0000256" key="8">
    <source>
        <dbReference type="ARBA" id="ARBA00022679"/>
    </source>
</evidence>
<dbReference type="Pfam" id="PF00202">
    <property type="entry name" value="Aminotran_3"/>
    <property type="match status" value="1"/>
</dbReference>
<dbReference type="Pfam" id="PF04096">
    <property type="entry name" value="Nucleoporin2"/>
    <property type="match status" value="1"/>
</dbReference>
<comment type="caution">
    <text evidence="13">The sequence shown here is derived from an EMBL/GenBank/DDBJ whole genome shotgun (WGS) entry which is preliminary data.</text>
</comment>
<keyword evidence="10" id="KW-0809">Transit peptide</keyword>
<evidence type="ECO:0000256" key="4">
    <source>
        <dbReference type="ARBA" id="ARBA00008954"/>
    </source>
</evidence>
<dbReference type="AlphaFoldDB" id="A0A6G1DL61"/>
<dbReference type="PROSITE" id="PS00600">
    <property type="entry name" value="AA_TRANSFER_CLASS_3"/>
    <property type="match status" value="1"/>
</dbReference>
<dbReference type="InterPro" id="IPR036903">
    <property type="entry name" value="Nup98_auto-Pept-S59_dom_sf"/>
</dbReference>
<dbReference type="FunFam" id="3.40.640.10:FF:000004">
    <property type="entry name" value="Acetylornithine aminotransferase"/>
    <property type="match status" value="1"/>
</dbReference>
<keyword evidence="7" id="KW-0032">Aminotransferase</keyword>
<dbReference type="GO" id="GO:0005643">
    <property type="term" value="C:nuclear pore"/>
    <property type="evidence" value="ECO:0007669"/>
    <property type="project" value="InterPro"/>
</dbReference>
<dbReference type="GO" id="GO:0009436">
    <property type="term" value="P:glyoxylate catabolic process"/>
    <property type="evidence" value="ECO:0007669"/>
    <property type="project" value="TreeGrafter"/>
</dbReference>
<dbReference type="InterPro" id="IPR015424">
    <property type="entry name" value="PyrdxlP-dep_Trfase"/>
</dbReference>
<organism evidence="13 14">
    <name type="scientific">Oryza meyeriana var. granulata</name>
    <dbReference type="NCBI Taxonomy" id="110450"/>
    <lineage>
        <taxon>Eukaryota</taxon>
        <taxon>Viridiplantae</taxon>
        <taxon>Streptophyta</taxon>
        <taxon>Embryophyta</taxon>
        <taxon>Tracheophyta</taxon>
        <taxon>Spermatophyta</taxon>
        <taxon>Magnoliopsida</taxon>
        <taxon>Liliopsida</taxon>
        <taxon>Poales</taxon>
        <taxon>Poaceae</taxon>
        <taxon>BOP clade</taxon>
        <taxon>Oryzoideae</taxon>
        <taxon>Oryzeae</taxon>
        <taxon>Oryzinae</taxon>
        <taxon>Oryza</taxon>
        <taxon>Oryza meyeriana</taxon>
    </lineage>
</organism>
<comment type="subcellular location">
    <subcellularLocation>
        <location evidence="3">Mitochondrion</location>
    </subcellularLocation>
</comment>
<dbReference type="GO" id="GO:0017056">
    <property type="term" value="F:structural constituent of nuclear pore"/>
    <property type="evidence" value="ECO:0007669"/>
    <property type="project" value="InterPro"/>
</dbReference>
<dbReference type="PROSITE" id="PS51434">
    <property type="entry name" value="NUP_C"/>
    <property type="match status" value="1"/>
</dbReference>
<dbReference type="SUPFAM" id="SSF53383">
    <property type="entry name" value="PLP-dependent transferases"/>
    <property type="match status" value="1"/>
</dbReference>
<reference evidence="13 14" key="1">
    <citation type="submission" date="2019-11" db="EMBL/GenBank/DDBJ databases">
        <title>Whole genome sequence of Oryza granulata.</title>
        <authorList>
            <person name="Li W."/>
        </authorList>
    </citation>
    <scope>NUCLEOTIDE SEQUENCE [LARGE SCALE GENOMIC DNA]</scope>
    <source>
        <strain evidence="14">cv. Menghai</strain>
        <tissue evidence="13">Leaf</tissue>
    </source>
</reference>
<dbReference type="EC" id="2.6.1.44" evidence="6"/>
<dbReference type="GO" id="GO:0005739">
    <property type="term" value="C:mitochondrion"/>
    <property type="evidence" value="ECO:0007669"/>
    <property type="project" value="UniProtKB-SubCell"/>
</dbReference>
<evidence type="ECO:0000256" key="1">
    <source>
        <dbReference type="ARBA" id="ARBA00001781"/>
    </source>
</evidence>
<dbReference type="InterPro" id="IPR007230">
    <property type="entry name" value="Nup98_auto-Pept-S59_dom"/>
</dbReference>
<dbReference type="GO" id="GO:0030170">
    <property type="term" value="F:pyridoxal phosphate binding"/>
    <property type="evidence" value="ECO:0007669"/>
    <property type="project" value="InterPro"/>
</dbReference>
<dbReference type="PANTHER" id="PTHR45688:SF3">
    <property type="entry name" value="ALANINE--GLYOXYLATE AMINOTRANSFERASE 2, MITOCHONDRIAL"/>
    <property type="match status" value="1"/>
</dbReference>
<dbReference type="Proteomes" id="UP000479710">
    <property type="component" value="Unassembled WGS sequence"/>
</dbReference>
<sequence length="1083" mass="118897">MASSLLRRGASGAGRRWCSADVLRSLVSSEAATEKAQVRSPPEMPPFEHRPRPYAGWSGDEILEKRKRFLGPSMFYYYQKPLNIVEGKMQYLYDEHGKRYLDCFGGIVTVSCGHCHPDIVNAVVEQTKLLQHTTTIYLNQPIVEFAEALASKMPGNLKVVYFVNSGTEANELAMLMARLYSGNLNMIALRNAYHGGSAGTIGLTGLQTWKYPIPQGEIHHVMNPDPYHGTFGSDAVAYAKEVEEHINYGTSGSVAGFIAETFQGVGGAVELAPGYLQLVYDTVRKAGGVCIADEVQSGFGRTGSHYWGFQTQDVIPDIVTMAKGIGNGLPLGAVVTTPEIANVLAQKIQFNTFGGNPVCSVGGLAVLKVLDKEKRQVHCADVGSHLVNRLKELQQKHEIIGDVRGRGLMLGVELVTDRKEKTPAKAETNCEPLSSPAAAPARAFFLSSSGLPLAAAAGLRPPSAGEPPRLEELGLADAADSVSAASLPAMSADAVFPVLRHCDYFTRPSIDELVEREAADPGYCSRVPNFVVGRVGYGQLSFPDNTDVRGMDLNEIVRFGRHSVEVYKEEASKPPVGQGLNKAADVTLMLDLSVLPEPSTLFEMLKCRTRKQGARFVSFNHSSGRWKFEVDHFSRFGLVDEEEEDVVMDEVVVRQPIAEVRDPPANGHELELSRSLPAHLGLDPAKMQEMRMTMFSNEEGDEDMEDGFPSDQRYFTSERMNVDSPNLSARGSRLRSISPLHGSSLKVSRRSGVLGRKEPQALLEYSVNSSELGPSSHGILMSGQNKGFPVRMTKVNGFKLPADQTTPVTGKIYTNCVVDAALFMGRSFRVGWGPNGILVHSGSLVNRPGTGLSSVIHIEKVAGDKVVRDEKNKVKEELTDLCFSDPMDLHRRLDREYLETESDLFKLKLQKLLGEGKVPYPVPVYIDEGPLDESLQWSPANHQEIWDITSALEDHKSEIADWELGAGIYIDFFILKNSMQAESTMDDPDSLEKKNESCSTFFGRLNDSLLIWGSKLPVEARACFSKMAEELCELLMNSPGEGLAPNLYMGCFQTMLNAPVPDDHRSSYLQEAVSVFTDILCRD</sequence>
<evidence type="ECO:0000256" key="11">
    <source>
        <dbReference type="ARBA" id="ARBA00023128"/>
    </source>
</evidence>